<protein>
    <submittedName>
        <fullName evidence="2">Uncharacterized protein</fullName>
    </submittedName>
</protein>
<sequence>MADLNQFPPHLRDVEHADTTRRSRDTIAVLRAQADRLAAALHATGLTSAEVEAIRYGTTEGS</sequence>
<evidence type="ECO:0000313" key="2">
    <source>
        <dbReference type="EMBL" id="BDZ40804.1"/>
    </source>
</evidence>
<feature type="compositionally biased region" description="Basic and acidic residues" evidence="1">
    <location>
        <begin position="10"/>
        <end position="22"/>
    </location>
</feature>
<organism evidence="2 3">
    <name type="scientific">Paraoerskovia sediminicola</name>
    <dbReference type="NCBI Taxonomy" id="1138587"/>
    <lineage>
        <taxon>Bacteria</taxon>
        <taxon>Bacillati</taxon>
        <taxon>Actinomycetota</taxon>
        <taxon>Actinomycetes</taxon>
        <taxon>Micrococcales</taxon>
        <taxon>Cellulomonadaceae</taxon>
        <taxon>Paraoerskovia</taxon>
    </lineage>
</organism>
<evidence type="ECO:0000256" key="1">
    <source>
        <dbReference type="SAM" id="MobiDB-lite"/>
    </source>
</evidence>
<name>A0ABM8FYH4_9CELL</name>
<dbReference type="EMBL" id="AP027729">
    <property type="protein sequence ID" value="BDZ40804.1"/>
    <property type="molecule type" value="Genomic_DNA"/>
</dbReference>
<gene>
    <name evidence="2" type="ORF">GCM10025865_01030</name>
</gene>
<feature type="region of interest" description="Disordered" evidence="1">
    <location>
        <begin position="1"/>
        <end position="22"/>
    </location>
</feature>
<dbReference type="RefSeq" id="WP_286218134.1">
    <property type="nucleotide sequence ID" value="NZ_AP027729.1"/>
</dbReference>
<proteinExistence type="predicted"/>
<accession>A0ABM8FYH4</accession>
<reference evidence="3" key="1">
    <citation type="journal article" date="2019" name="Int. J. Syst. Evol. Microbiol.">
        <title>The Global Catalogue of Microorganisms (GCM) 10K type strain sequencing project: providing services to taxonomists for standard genome sequencing and annotation.</title>
        <authorList>
            <consortium name="The Broad Institute Genomics Platform"/>
            <consortium name="The Broad Institute Genome Sequencing Center for Infectious Disease"/>
            <person name="Wu L."/>
            <person name="Ma J."/>
        </authorList>
    </citation>
    <scope>NUCLEOTIDE SEQUENCE [LARGE SCALE GENOMIC DNA]</scope>
    <source>
        <strain evidence="3">NBRC 108565</strain>
    </source>
</reference>
<evidence type="ECO:0000313" key="3">
    <source>
        <dbReference type="Proteomes" id="UP001321475"/>
    </source>
</evidence>
<dbReference type="Proteomes" id="UP001321475">
    <property type="component" value="Chromosome"/>
</dbReference>
<keyword evidence="3" id="KW-1185">Reference proteome</keyword>